<dbReference type="GO" id="GO:0004869">
    <property type="term" value="F:cysteine-type endopeptidase inhibitor activity"/>
    <property type="evidence" value="ECO:0007669"/>
    <property type="project" value="UniProtKB-KW"/>
</dbReference>
<dbReference type="InterPro" id="IPR018990">
    <property type="entry name" value="Prot_inh_I42_chagasin"/>
</dbReference>
<dbReference type="SUPFAM" id="SSF141066">
    <property type="entry name" value="ICP-like"/>
    <property type="match status" value="1"/>
</dbReference>
<accession>A0A1F5YIF8</accession>
<dbReference type="InterPro" id="IPR052781">
    <property type="entry name" value="Cys_protease_inhibitor_I42"/>
</dbReference>
<evidence type="ECO:0000259" key="3">
    <source>
        <dbReference type="Pfam" id="PF09394"/>
    </source>
</evidence>
<feature type="domain" description="Proteinase inhibitor I42 chagasin" evidence="3">
    <location>
        <begin position="2"/>
        <end position="87"/>
    </location>
</feature>
<proteinExistence type="predicted"/>
<evidence type="ECO:0000313" key="5">
    <source>
        <dbReference type="Proteomes" id="UP000178230"/>
    </source>
</evidence>
<organism evidence="4 5">
    <name type="scientific">Candidatus Gottesmanbacteria bacterium RBG_13_37_7</name>
    <dbReference type="NCBI Taxonomy" id="1798369"/>
    <lineage>
        <taxon>Bacteria</taxon>
        <taxon>Candidatus Gottesmaniibacteriota</taxon>
    </lineage>
</organism>
<name>A0A1F5YIF8_9BACT</name>
<keyword evidence="1" id="KW-0646">Protease inhibitor</keyword>
<gene>
    <name evidence="4" type="ORF">A2Y99_02535</name>
</gene>
<dbReference type="EMBL" id="MFIY01000032">
    <property type="protein sequence ID" value="OGF99955.1"/>
    <property type="molecule type" value="Genomic_DNA"/>
</dbReference>
<keyword evidence="2" id="KW-0789">Thiol protease inhibitor</keyword>
<dbReference type="Proteomes" id="UP000178230">
    <property type="component" value="Unassembled WGS sequence"/>
</dbReference>
<evidence type="ECO:0000313" key="4">
    <source>
        <dbReference type="EMBL" id="OGF99955.1"/>
    </source>
</evidence>
<dbReference type="Pfam" id="PF09394">
    <property type="entry name" value="Inhibitor_I42"/>
    <property type="match status" value="1"/>
</dbReference>
<dbReference type="PANTHER" id="PTHR36530">
    <property type="entry name" value="INHIBITOR OF CYSTEINE PEPTIDASE"/>
    <property type="match status" value="1"/>
</dbReference>
<dbReference type="PANTHER" id="PTHR36530:SF1">
    <property type="entry name" value="AMOEBIASIN-1"/>
    <property type="match status" value="1"/>
</dbReference>
<sequence>MGEKFKIALDSNPTTGYQWELSEPLDESIVKLIGSEYISDKPITIGSGGVEVWTFEAVGEGETEISMAYVRSWEKDVEPAQSKTLKVTVKNK</sequence>
<evidence type="ECO:0000256" key="2">
    <source>
        <dbReference type="ARBA" id="ARBA00022704"/>
    </source>
</evidence>
<comment type="caution">
    <text evidence="4">The sequence shown here is derived from an EMBL/GenBank/DDBJ whole genome shotgun (WGS) entry which is preliminary data.</text>
</comment>
<dbReference type="Gene3D" id="2.60.40.2020">
    <property type="match status" value="1"/>
</dbReference>
<protein>
    <recommendedName>
        <fullName evidence="3">Proteinase inhibitor I42 chagasin domain-containing protein</fullName>
    </recommendedName>
</protein>
<dbReference type="InterPro" id="IPR036331">
    <property type="entry name" value="Chagasin-like_sf"/>
</dbReference>
<reference evidence="4 5" key="1">
    <citation type="journal article" date="2016" name="Nat. Commun.">
        <title>Thousands of microbial genomes shed light on interconnected biogeochemical processes in an aquifer system.</title>
        <authorList>
            <person name="Anantharaman K."/>
            <person name="Brown C.T."/>
            <person name="Hug L.A."/>
            <person name="Sharon I."/>
            <person name="Castelle C.J."/>
            <person name="Probst A.J."/>
            <person name="Thomas B.C."/>
            <person name="Singh A."/>
            <person name="Wilkins M.J."/>
            <person name="Karaoz U."/>
            <person name="Brodie E.L."/>
            <person name="Williams K.H."/>
            <person name="Hubbard S.S."/>
            <person name="Banfield J.F."/>
        </authorList>
    </citation>
    <scope>NUCLEOTIDE SEQUENCE [LARGE SCALE GENOMIC DNA]</scope>
</reference>
<dbReference type="AlphaFoldDB" id="A0A1F5YIF8"/>
<evidence type="ECO:0000256" key="1">
    <source>
        <dbReference type="ARBA" id="ARBA00022690"/>
    </source>
</evidence>